<dbReference type="Gene3D" id="3.60.40.10">
    <property type="entry name" value="PPM-type phosphatase domain"/>
    <property type="match status" value="1"/>
</dbReference>
<reference evidence="4" key="1">
    <citation type="submission" date="2022-08" db="EMBL/GenBank/DDBJ databases">
        <title>Catabolic pathway analysis in culturable SAR92 clade bacteria reveals their overlooked roles in DMSP degradation in coastal seas.</title>
        <authorList>
            <person name="He X."/>
            <person name="Zhang X."/>
            <person name="Zhang Y."/>
        </authorList>
    </citation>
    <scope>NUCLEOTIDE SEQUENCE</scope>
    <source>
        <strain evidence="4">H455</strain>
    </source>
</reference>
<organism evidence="4 5">
    <name type="scientific">SAR92 clade bacterium H455</name>
    <dbReference type="NCBI Taxonomy" id="2974818"/>
    <lineage>
        <taxon>Bacteria</taxon>
        <taxon>Pseudomonadati</taxon>
        <taxon>Pseudomonadota</taxon>
        <taxon>Gammaproteobacteria</taxon>
        <taxon>Cellvibrionales</taxon>
        <taxon>Porticoccaceae</taxon>
        <taxon>SAR92 clade</taxon>
    </lineage>
</organism>
<feature type="domain" description="PPM-type phosphatase" evidence="3">
    <location>
        <begin position="535"/>
        <end position="762"/>
    </location>
</feature>
<name>A0ABY5TM91_9GAMM</name>
<dbReference type="SUPFAM" id="SSF81606">
    <property type="entry name" value="PP2C-like"/>
    <property type="match status" value="1"/>
</dbReference>
<sequence length="785" mass="86844">MRTKTQILLLAIFGNLGLAAIFLSLNINELAEQEKNRLDDAASVYEQAWKFTANDAFFKSVGAWHPYFGDSDKINIWSENANTTLFEKFHQGGPATNYLLNAISAGEQSEIDRVLEGLFGREIGRARLSFVAFLDNSDDLTYCMTAAEGFGADPCAANSVTDFSLLTDLETEPTVTGSFINVVARPDIVIVDDQSGVSKPSVFDVVYFDVISNKELIGTVILGKNLFETIELFEARFDIKVAMSFSGTTLILDEYANVENYSGISIDADIVSQADIAVDANKGLLTSTSMFGYMDEMLEAAIFGFPINTYVNNQQVLFMVLKDQRAVLQQNKQAMESALTSGLTFFVVILLAIVGLINYAFNGIVRAVQVLQALIKGDDKVEIERKNSWLRSDDDEIAMLSGALESYRAHLVEMNNIKQSQEYNRQQRDSIMLDKMRHLADQLDGKAKHLILSDVEKMIELANGGVNEGSDDASVELMSMAFSRMSDEVTALLDARTQEMQEAYEQAANANREIQSSINYAAKLQRALLRAERFPDDFKIHLTWQPRDVVGGDIYVVRTTENKTVIAVIDCTGHGVPGAFTSIIARAVIDRAIEDESITTAGDYLSISNRLIKDMLFQNDMDEAESDAGFDGTVCILDREAGTLEFAGANSSLFVMNDGAVTEYKGDKKSVGARRTSRTFEFTTQIIHDPSGMFVMLTDGVTDVMNEMSRPIAFGRKRLVRLIETMHTSDPAQVVGEIMEAINSYKGSTLLRDDLTLLAFYIDELRCFEQSVVSQQIAAPTKLVS</sequence>
<keyword evidence="1" id="KW-0378">Hydrolase</keyword>
<dbReference type="EMBL" id="CP103416">
    <property type="protein sequence ID" value="UVW34324.1"/>
    <property type="molecule type" value="Genomic_DNA"/>
</dbReference>
<proteinExistence type="predicted"/>
<feature type="transmembrane region" description="Helical" evidence="2">
    <location>
        <begin position="338"/>
        <end position="361"/>
    </location>
</feature>
<dbReference type="Proteomes" id="UP001059934">
    <property type="component" value="Chromosome"/>
</dbReference>
<evidence type="ECO:0000313" key="4">
    <source>
        <dbReference type="EMBL" id="UVW34324.1"/>
    </source>
</evidence>
<evidence type="ECO:0000313" key="5">
    <source>
        <dbReference type="Proteomes" id="UP001059934"/>
    </source>
</evidence>
<dbReference type="SMART" id="SM00331">
    <property type="entry name" value="PP2C_SIG"/>
    <property type="match status" value="1"/>
</dbReference>
<dbReference type="PANTHER" id="PTHR43156:SF9">
    <property type="entry name" value="HAMP DOMAIN-CONTAINING PROTEIN"/>
    <property type="match status" value="1"/>
</dbReference>
<protein>
    <submittedName>
        <fullName evidence="4">SpoIIE family protein phosphatase</fullName>
    </submittedName>
</protein>
<gene>
    <name evidence="4" type="ORF">NYF23_09870</name>
</gene>
<dbReference type="PANTHER" id="PTHR43156">
    <property type="entry name" value="STAGE II SPORULATION PROTEIN E-RELATED"/>
    <property type="match status" value="1"/>
</dbReference>
<evidence type="ECO:0000256" key="2">
    <source>
        <dbReference type="SAM" id="Phobius"/>
    </source>
</evidence>
<evidence type="ECO:0000256" key="1">
    <source>
        <dbReference type="ARBA" id="ARBA00022801"/>
    </source>
</evidence>
<evidence type="ECO:0000259" key="3">
    <source>
        <dbReference type="SMART" id="SM00331"/>
    </source>
</evidence>
<keyword evidence="2" id="KW-0472">Membrane</keyword>
<dbReference type="InterPro" id="IPR052016">
    <property type="entry name" value="Bact_Sigma-Reg"/>
</dbReference>
<keyword evidence="2" id="KW-0812">Transmembrane</keyword>
<dbReference type="Pfam" id="PF07228">
    <property type="entry name" value="SpoIIE"/>
    <property type="match status" value="1"/>
</dbReference>
<keyword evidence="5" id="KW-1185">Reference proteome</keyword>
<accession>A0ABY5TM91</accession>
<dbReference type="InterPro" id="IPR001932">
    <property type="entry name" value="PPM-type_phosphatase-like_dom"/>
</dbReference>
<dbReference type="InterPro" id="IPR036457">
    <property type="entry name" value="PPM-type-like_dom_sf"/>
</dbReference>
<keyword evidence="2" id="KW-1133">Transmembrane helix</keyword>